<dbReference type="Pfam" id="PF16976">
    <property type="entry name" value="RcpC"/>
    <property type="match status" value="1"/>
</dbReference>
<gene>
    <name evidence="3" type="ORF">HJO_07412</name>
</gene>
<feature type="domain" description="SAF" evidence="2">
    <location>
        <begin position="51"/>
        <end position="119"/>
    </location>
</feature>
<dbReference type="InterPro" id="IPR013974">
    <property type="entry name" value="SAF"/>
</dbReference>
<organism evidence="3 4">
    <name type="scientific">Hyphomonas johnsonii MHS-2</name>
    <dbReference type="NCBI Taxonomy" id="1280950"/>
    <lineage>
        <taxon>Bacteria</taxon>
        <taxon>Pseudomonadati</taxon>
        <taxon>Pseudomonadota</taxon>
        <taxon>Alphaproteobacteria</taxon>
        <taxon>Hyphomonadales</taxon>
        <taxon>Hyphomonadaceae</taxon>
        <taxon>Hyphomonas</taxon>
    </lineage>
</organism>
<evidence type="ECO:0000256" key="1">
    <source>
        <dbReference type="SAM" id="SignalP"/>
    </source>
</evidence>
<dbReference type="RefSeq" id="WP_035615639.1">
    <property type="nucleotide sequence ID" value="NZ_ARYK01000003.1"/>
</dbReference>
<dbReference type="Pfam" id="PF08666">
    <property type="entry name" value="SAF"/>
    <property type="match status" value="1"/>
</dbReference>
<evidence type="ECO:0000259" key="2">
    <source>
        <dbReference type="SMART" id="SM00858"/>
    </source>
</evidence>
<feature type="signal peptide" evidence="1">
    <location>
        <begin position="1"/>
        <end position="27"/>
    </location>
</feature>
<dbReference type="SMART" id="SM00858">
    <property type="entry name" value="SAF"/>
    <property type="match status" value="1"/>
</dbReference>
<dbReference type="PATRIC" id="fig|1280950.3.peg.1485"/>
<dbReference type="OrthoDB" id="163768at2"/>
<dbReference type="EMBL" id="ARYK01000003">
    <property type="protein sequence ID" value="KCZ92764.1"/>
    <property type="molecule type" value="Genomic_DNA"/>
</dbReference>
<dbReference type="STRING" id="1280950.HJO_07412"/>
<sequence>MSPMRLIILLGAALAAMAAAILVRNMAAPTTVTQTVTDTQTVIKDKEVSQVKVLVSRRDLAIGDRIATGDLEWAPWPEAHVVEGYSTETENADAIEKLAGSVVRIPIYNQEPILKQKLVLANDTSLMAALLAPGMRAISVEISTESASGGFILPNDKVDVILTHEIEVQTEQAITERAVTTTIIKNVRVLAIDQVFRPDENGGSSQIGNTATLEVSAKEAELVALSQRMGTLSLSLRPWSDSSESMARDSRTDMLEVGNPYGSGHGGITIYKNGQAASAGLGGN</sequence>
<dbReference type="eggNOG" id="COG3745">
    <property type="taxonomic scope" value="Bacteria"/>
</dbReference>
<evidence type="ECO:0000313" key="3">
    <source>
        <dbReference type="EMBL" id="KCZ92764.1"/>
    </source>
</evidence>
<accession>A0A059FQ23</accession>
<keyword evidence="4" id="KW-1185">Reference proteome</keyword>
<keyword evidence="1" id="KW-0732">Signal</keyword>
<dbReference type="InterPro" id="IPR017592">
    <property type="entry name" value="Pilus_assmbl_Flp-typ_CpaB"/>
</dbReference>
<feature type="chain" id="PRO_5001578263" evidence="1">
    <location>
        <begin position="28"/>
        <end position="284"/>
    </location>
</feature>
<dbReference type="InterPro" id="IPR031571">
    <property type="entry name" value="RcpC_dom"/>
</dbReference>
<protein>
    <submittedName>
        <fullName evidence="3">Pilus assembly protein CpaB</fullName>
    </submittedName>
</protein>
<dbReference type="NCBIfam" id="TIGR03177">
    <property type="entry name" value="pilus_cpaB"/>
    <property type="match status" value="1"/>
</dbReference>
<dbReference type="AlphaFoldDB" id="A0A059FQ23"/>
<reference evidence="3 4" key="1">
    <citation type="journal article" date="2014" name="Antonie Van Leeuwenhoek">
        <title>Hyphomonas beringensis sp. nov. and Hyphomonas chukchiensis sp. nov., isolated from surface seawater of the Bering Sea and Chukchi Sea.</title>
        <authorList>
            <person name="Li C."/>
            <person name="Lai Q."/>
            <person name="Li G."/>
            <person name="Dong C."/>
            <person name="Wang J."/>
            <person name="Liao Y."/>
            <person name="Shao Z."/>
        </authorList>
    </citation>
    <scope>NUCLEOTIDE SEQUENCE [LARGE SCALE GENOMIC DNA]</scope>
    <source>
        <strain evidence="3 4">MHS-2</strain>
    </source>
</reference>
<dbReference type="CDD" id="cd11614">
    <property type="entry name" value="SAF_CpaB_FlgA_like"/>
    <property type="match status" value="1"/>
</dbReference>
<comment type="caution">
    <text evidence="3">The sequence shown here is derived from an EMBL/GenBank/DDBJ whole genome shotgun (WGS) entry which is preliminary data.</text>
</comment>
<name>A0A059FQ23_9PROT</name>
<dbReference type="Proteomes" id="UP000025171">
    <property type="component" value="Unassembled WGS sequence"/>
</dbReference>
<proteinExistence type="predicted"/>
<evidence type="ECO:0000313" key="4">
    <source>
        <dbReference type="Proteomes" id="UP000025171"/>
    </source>
</evidence>